<keyword evidence="3" id="KW-1185">Reference proteome</keyword>
<evidence type="ECO:0000313" key="2">
    <source>
        <dbReference type="EMBL" id="RWX00577.1"/>
    </source>
</evidence>
<reference evidence="2 3" key="1">
    <citation type="submission" date="2019-01" db="EMBL/GenBank/DDBJ databases">
        <title>Flavobacterium sp. nov.,isolated from freshwater.</title>
        <authorList>
            <person name="Zhang R."/>
            <person name="Du Z.-J."/>
        </authorList>
    </citation>
    <scope>NUCLEOTIDE SEQUENCE [LARGE SCALE GENOMIC DNA]</scope>
    <source>
        <strain evidence="2 3">1E403</strain>
    </source>
</reference>
<keyword evidence="1" id="KW-0732">Signal</keyword>
<feature type="signal peptide" evidence="1">
    <location>
        <begin position="1"/>
        <end position="20"/>
    </location>
</feature>
<sequence length="313" mass="36066">MYYNKLLTALFLIVIINSCAQEKGKQNKKEIVEFQSKMYDKIKKFDKRPLYSLQVNKNNCRVLVLCNDIPHWLTFYENDGESMAPYLNNYIPKSGKQTVTVQVFPKEGEEYIAANADLDLKVRYAADKEDGVDTHRVLASAELPEDIGDRKLKYFEIKIPFEAKVPFDFSKDLEQAQELKNIADIEQKVVKKYQQFKELLVKGDGLSFAKEFEYSDLKSCTYLYATKEELIAADKSDNADISRVRLDVKNRKVHPITNYEMVFFAGGKLVLLRTAKDKKDMLRVEYDTEAGTDGDEKPAILYRPAGSTELKVW</sequence>
<accession>A0A3S3QSH7</accession>
<dbReference type="OrthoDB" id="1149023at2"/>
<proteinExistence type="predicted"/>
<gene>
    <name evidence="2" type="ORF">EPI11_09915</name>
</gene>
<comment type="caution">
    <text evidence="2">The sequence shown here is derived from an EMBL/GenBank/DDBJ whole genome shotgun (WGS) entry which is preliminary data.</text>
</comment>
<name>A0A3S3QSH7_9FLAO</name>
<protein>
    <submittedName>
        <fullName evidence="2">Uncharacterized protein</fullName>
    </submittedName>
</protein>
<dbReference type="AlphaFoldDB" id="A0A3S3QSH7"/>
<evidence type="ECO:0000313" key="3">
    <source>
        <dbReference type="Proteomes" id="UP000287527"/>
    </source>
</evidence>
<evidence type="ECO:0000256" key="1">
    <source>
        <dbReference type="SAM" id="SignalP"/>
    </source>
</evidence>
<feature type="chain" id="PRO_5018718173" evidence="1">
    <location>
        <begin position="21"/>
        <end position="313"/>
    </location>
</feature>
<dbReference type="EMBL" id="SBII01000005">
    <property type="protein sequence ID" value="RWX00577.1"/>
    <property type="molecule type" value="Genomic_DNA"/>
</dbReference>
<dbReference type="RefSeq" id="WP_128389806.1">
    <property type="nucleotide sequence ID" value="NZ_SBII01000005.1"/>
</dbReference>
<organism evidence="2 3">
    <name type="scientific">Flavobacterium cerinum</name>
    <dbReference type="NCBI Taxonomy" id="2502784"/>
    <lineage>
        <taxon>Bacteria</taxon>
        <taxon>Pseudomonadati</taxon>
        <taxon>Bacteroidota</taxon>
        <taxon>Flavobacteriia</taxon>
        <taxon>Flavobacteriales</taxon>
        <taxon>Flavobacteriaceae</taxon>
        <taxon>Flavobacterium</taxon>
    </lineage>
</organism>
<dbReference type="Proteomes" id="UP000287527">
    <property type="component" value="Unassembled WGS sequence"/>
</dbReference>